<dbReference type="EMBL" id="CP045893">
    <property type="protein sequence ID" value="QQP53543.1"/>
    <property type="molecule type" value="Genomic_DNA"/>
</dbReference>
<protein>
    <submittedName>
        <fullName evidence="1">Uncharacterized protein</fullName>
    </submittedName>
</protein>
<sequence length="53" mass="6305">SLFYADYKPYKNDRMISDIFRIQEVNGLQVVNLDDVPSWTPSPQWTKTKHSFQ</sequence>
<reference evidence="2" key="1">
    <citation type="submission" date="2021-01" db="EMBL/GenBank/DDBJ databases">
        <title>Caligus Genome Assembly.</title>
        <authorList>
            <person name="Gallardo-Escarate C."/>
        </authorList>
    </citation>
    <scope>NUCLEOTIDE SEQUENCE [LARGE SCALE GENOMIC DNA]</scope>
</reference>
<feature type="non-terminal residue" evidence="1">
    <location>
        <position position="1"/>
    </location>
</feature>
<keyword evidence="2" id="KW-1185">Reference proteome</keyword>
<dbReference type="Proteomes" id="UP000595437">
    <property type="component" value="Chromosome 4"/>
</dbReference>
<accession>A0A7T8KCV2</accession>
<name>A0A7T8KCV2_CALRO</name>
<gene>
    <name evidence="1" type="ORF">FKW44_006055</name>
</gene>
<evidence type="ECO:0000313" key="1">
    <source>
        <dbReference type="EMBL" id="QQP53543.1"/>
    </source>
</evidence>
<evidence type="ECO:0000313" key="2">
    <source>
        <dbReference type="Proteomes" id="UP000595437"/>
    </source>
</evidence>
<dbReference type="AlphaFoldDB" id="A0A7T8KCV2"/>
<feature type="non-terminal residue" evidence="1">
    <location>
        <position position="53"/>
    </location>
</feature>
<proteinExistence type="predicted"/>
<organism evidence="1 2">
    <name type="scientific">Caligus rogercresseyi</name>
    <name type="common">Sea louse</name>
    <dbReference type="NCBI Taxonomy" id="217165"/>
    <lineage>
        <taxon>Eukaryota</taxon>
        <taxon>Metazoa</taxon>
        <taxon>Ecdysozoa</taxon>
        <taxon>Arthropoda</taxon>
        <taxon>Crustacea</taxon>
        <taxon>Multicrustacea</taxon>
        <taxon>Hexanauplia</taxon>
        <taxon>Copepoda</taxon>
        <taxon>Siphonostomatoida</taxon>
        <taxon>Caligidae</taxon>
        <taxon>Caligus</taxon>
    </lineage>
</organism>